<keyword evidence="3" id="KW-1185">Reference proteome</keyword>
<organism evidence="2 3">
    <name type="scientific">Paenibacillus albidus</name>
    <dbReference type="NCBI Taxonomy" id="2041023"/>
    <lineage>
        <taxon>Bacteria</taxon>
        <taxon>Bacillati</taxon>
        <taxon>Bacillota</taxon>
        <taxon>Bacilli</taxon>
        <taxon>Bacillales</taxon>
        <taxon>Paenibacillaceae</taxon>
        <taxon>Paenibacillus</taxon>
    </lineage>
</organism>
<accession>A0A917FE59</accession>
<feature type="transmembrane region" description="Helical" evidence="1">
    <location>
        <begin position="7"/>
        <end position="27"/>
    </location>
</feature>
<name>A0A917FE59_9BACL</name>
<sequence length="142" mass="16695">MGKTLKTFMVVTDVGFLIYWLITWLHLVPKEYLYKNYDNELMVAWNVSFVPLDLLISCTGLLSMYFFRRNKGLWQPLCIISLTLTFCSGLQAIAFWAIQMDLDWFWWIPNLFLMIYPLFFLPGIMKFGGENDERKDHSSLGG</sequence>
<reference evidence="2" key="2">
    <citation type="submission" date="2020-09" db="EMBL/GenBank/DDBJ databases">
        <authorList>
            <person name="Sun Q."/>
            <person name="Zhou Y."/>
        </authorList>
    </citation>
    <scope>NUCLEOTIDE SEQUENCE</scope>
    <source>
        <strain evidence="2">CGMCC 1.16134</strain>
    </source>
</reference>
<proteinExistence type="predicted"/>
<comment type="caution">
    <text evidence="2">The sequence shown here is derived from an EMBL/GenBank/DDBJ whole genome shotgun (WGS) entry which is preliminary data.</text>
</comment>
<dbReference type="AlphaFoldDB" id="A0A917FE59"/>
<dbReference type="Proteomes" id="UP000637643">
    <property type="component" value="Unassembled WGS sequence"/>
</dbReference>
<reference evidence="2" key="1">
    <citation type="journal article" date="2014" name="Int. J. Syst. Evol. Microbiol.">
        <title>Complete genome sequence of Corynebacterium casei LMG S-19264T (=DSM 44701T), isolated from a smear-ripened cheese.</title>
        <authorList>
            <consortium name="US DOE Joint Genome Institute (JGI-PGF)"/>
            <person name="Walter F."/>
            <person name="Albersmeier A."/>
            <person name="Kalinowski J."/>
            <person name="Ruckert C."/>
        </authorList>
    </citation>
    <scope>NUCLEOTIDE SEQUENCE</scope>
    <source>
        <strain evidence="2">CGMCC 1.16134</strain>
    </source>
</reference>
<dbReference type="RefSeq" id="WP_189022516.1">
    <property type="nucleotide sequence ID" value="NZ_BMKR01000003.1"/>
</dbReference>
<keyword evidence="1" id="KW-0472">Membrane</keyword>
<keyword evidence="1" id="KW-1133">Transmembrane helix</keyword>
<dbReference type="Pfam" id="PF17314">
    <property type="entry name" value="DUF5360"/>
    <property type="match status" value="1"/>
</dbReference>
<keyword evidence="1" id="KW-0812">Transmembrane</keyword>
<evidence type="ECO:0000313" key="2">
    <source>
        <dbReference type="EMBL" id="GGF66964.1"/>
    </source>
</evidence>
<dbReference type="InterPro" id="IPR020348">
    <property type="entry name" value="Uncharacterised_YvaD"/>
</dbReference>
<protein>
    <recommendedName>
        <fullName evidence="4">YvaD family protein</fullName>
    </recommendedName>
</protein>
<feature type="transmembrane region" description="Helical" evidence="1">
    <location>
        <begin position="79"/>
        <end position="98"/>
    </location>
</feature>
<feature type="transmembrane region" description="Helical" evidence="1">
    <location>
        <begin position="47"/>
        <end position="67"/>
    </location>
</feature>
<feature type="transmembrane region" description="Helical" evidence="1">
    <location>
        <begin position="104"/>
        <end position="125"/>
    </location>
</feature>
<evidence type="ECO:0000313" key="3">
    <source>
        <dbReference type="Proteomes" id="UP000637643"/>
    </source>
</evidence>
<gene>
    <name evidence="2" type="ORF">GCM10010912_09920</name>
</gene>
<dbReference type="EMBL" id="BMKR01000003">
    <property type="protein sequence ID" value="GGF66964.1"/>
    <property type="molecule type" value="Genomic_DNA"/>
</dbReference>
<evidence type="ECO:0008006" key="4">
    <source>
        <dbReference type="Google" id="ProtNLM"/>
    </source>
</evidence>
<evidence type="ECO:0000256" key="1">
    <source>
        <dbReference type="SAM" id="Phobius"/>
    </source>
</evidence>